<organism evidence="2 3">
    <name type="scientific">Candidatus Roizmanbacteria bacterium CG_4_9_14_3_um_filter_33_18</name>
    <dbReference type="NCBI Taxonomy" id="1974841"/>
    <lineage>
        <taxon>Bacteria</taxon>
        <taxon>Candidatus Roizmaniibacteriota</taxon>
    </lineage>
</organism>
<evidence type="ECO:0000256" key="1">
    <source>
        <dbReference type="SAM" id="SignalP"/>
    </source>
</evidence>
<feature type="chain" id="PRO_5014708399" description="Glycoside hydrolase family 5 domain-containing protein" evidence="1">
    <location>
        <begin position="21"/>
        <end position="367"/>
    </location>
</feature>
<comment type="caution">
    <text evidence="2">The sequence shown here is derived from an EMBL/GenBank/DDBJ whole genome shotgun (WGS) entry which is preliminary data.</text>
</comment>
<dbReference type="Gene3D" id="3.20.20.80">
    <property type="entry name" value="Glycosidases"/>
    <property type="match status" value="1"/>
</dbReference>
<name>A0A2M7XYW8_9BACT</name>
<dbReference type="AlphaFoldDB" id="A0A2M7XYW8"/>
<evidence type="ECO:0000313" key="2">
    <source>
        <dbReference type="EMBL" id="PJA55830.1"/>
    </source>
</evidence>
<feature type="signal peptide" evidence="1">
    <location>
        <begin position="1"/>
        <end position="20"/>
    </location>
</feature>
<dbReference type="EMBL" id="PFWL01000062">
    <property type="protein sequence ID" value="PJA55830.1"/>
    <property type="molecule type" value="Genomic_DNA"/>
</dbReference>
<keyword evidence="1" id="KW-0732">Signal</keyword>
<gene>
    <name evidence="2" type="ORF">CO165_01415</name>
</gene>
<sequence>MSYRLILFLALFFLPLSLFAATPNNKFGISLAQPHLEDFPKVRELVNSNSGDWGYITLIVQENDRDKNKWQDIFNRLRQDHLIPIIRLATQPEGENWRRPEVKDIQSWVDFLDSLNWVVKNRYVVLFNEPNHGSEWGGEVDIKSYAEVSLEFAKKLKEKNKDFFVMLAGFDASAPSWMPGLEDEEVFLQGLTLVEGRTLWSYLDGLSSHSYPNPGFSGSPYAMGRGTVRTYEWELELLRQLGVTEELPVFITETGWKRGSETAVADNFQITFDQIWGPDSRVVAVTPFVFDYQGEPFLEFSWKTPSAKASEGQGNFYQQYYTVQAMSKIKGEPEIIEKGWINFKLPSDLVVQSTYHFKVKLNNLGQA</sequence>
<dbReference type="SUPFAM" id="SSF51445">
    <property type="entry name" value="(Trans)glycosidases"/>
    <property type="match status" value="1"/>
</dbReference>
<feature type="non-terminal residue" evidence="2">
    <location>
        <position position="367"/>
    </location>
</feature>
<evidence type="ECO:0000313" key="3">
    <source>
        <dbReference type="Proteomes" id="UP000229647"/>
    </source>
</evidence>
<accession>A0A2M7XYW8</accession>
<evidence type="ECO:0008006" key="4">
    <source>
        <dbReference type="Google" id="ProtNLM"/>
    </source>
</evidence>
<reference evidence="3" key="1">
    <citation type="submission" date="2017-09" db="EMBL/GenBank/DDBJ databases">
        <title>Depth-based differentiation of microbial function through sediment-hosted aquifers and enrichment of novel symbionts in the deep terrestrial subsurface.</title>
        <authorList>
            <person name="Probst A.J."/>
            <person name="Ladd B."/>
            <person name="Jarett J.K."/>
            <person name="Geller-Mcgrath D.E."/>
            <person name="Sieber C.M.K."/>
            <person name="Emerson J.B."/>
            <person name="Anantharaman K."/>
            <person name="Thomas B.C."/>
            <person name="Malmstrom R."/>
            <person name="Stieglmeier M."/>
            <person name="Klingl A."/>
            <person name="Woyke T."/>
            <person name="Ryan C.M."/>
            <person name="Banfield J.F."/>
        </authorList>
    </citation>
    <scope>NUCLEOTIDE SEQUENCE [LARGE SCALE GENOMIC DNA]</scope>
</reference>
<dbReference type="InterPro" id="IPR017853">
    <property type="entry name" value="GH"/>
</dbReference>
<dbReference type="Proteomes" id="UP000229647">
    <property type="component" value="Unassembled WGS sequence"/>
</dbReference>
<proteinExistence type="predicted"/>
<protein>
    <recommendedName>
        <fullName evidence="4">Glycoside hydrolase family 5 domain-containing protein</fullName>
    </recommendedName>
</protein>